<accession>A0ABQ3VJ91</accession>
<reference evidence="4 5" key="1">
    <citation type="journal article" date="2021" name="Int. J. Syst. Evol. Microbiol.">
        <title>Reticulibacter mediterranei gen. nov., sp. nov., within the new family Reticulibacteraceae fam. nov., and Ktedonospora formicarum gen. nov., sp. nov., Ktedonobacter robiniae sp. nov., Dictyobacter formicarum sp. nov. and Dictyobacter arantiisoli sp. nov., belonging to the class Ktedonobacteria.</title>
        <authorList>
            <person name="Yabe S."/>
            <person name="Zheng Y."/>
            <person name="Wang C.M."/>
            <person name="Sakai Y."/>
            <person name="Abe K."/>
            <person name="Yokota A."/>
            <person name="Donadio S."/>
            <person name="Cavaletti L."/>
            <person name="Monciardini P."/>
        </authorList>
    </citation>
    <scope>NUCLEOTIDE SEQUENCE [LARGE SCALE GENOMIC DNA]</scope>
    <source>
        <strain evidence="4 5">SOSP1-9</strain>
    </source>
</reference>
<proteinExistence type="predicted"/>
<name>A0ABQ3VJ91_9CHLR</name>
<dbReference type="SMART" id="SM00448">
    <property type="entry name" value="REC"/>
    <property type="match status" value="1"/>
</dbReference>
<dbReference type="PANTHER" id="PTHR44591:SF3">
    <property type="entry name" value="RESPONSE REGULATORY DOMAIN-CONTAINING PROTEIN"/>
    <property type="match status" value="1"/>
</dbReference>
<dbReference type="PANTHER" id="PTHR44591">
    <property type="entry name" value="STRESS RESPONSE REGULATOR PROTEIN 1"/>
    <property type="match status" value="1"/>
</dbReference>
<dbReference type="PROSITE" id="PS50110">
    <property type="entry name" value="RESPONSE_REGULATORY"/>
    <property type="match status" value="1"/>
</dbReference>
<protein>
    <recommendedName>
        <fullName evidence="3">Response regulatory domain-containing protein</fullName>
    </recommendedName>
</protein>
<dbReference type="RefSeq" id="WP_201362864.1">
    <property type="nucleotide sequence ID" value="NZ_BNJJ01000008.1"/>
</dbReference>
<dbReference type="InterPro" id="IPR001789">
    <property type="entry name" value="Sig_transdc_resp-reg_receiver"/>
</dbReference>
<evidence type="ECO:0000313" key="5">
    <source>
        <dbReference type="Proteomes" id="UP000635565"/>
    </source>
</evidence>
<comment type="caution">
    <text evidence="4">The sequence shown here is derived from an EMBL/GenBank/DDBJ whole genome shotgun (WGS) entry which is preliminary data.</text>
</comment>
<dbReference type="InterPro" id="IPR011006">
    <property type="entry name" value="CheY-like_superfamily"/>
</dbReference>
<evidence type="ECO:0000256" key="1">
    <source>
        <dbReference type="ARBA" id="ARBA00022553"/>
    </source>
</evidence>
<dbReference type="EMBL" id="BNJJ01000008">
    <property type="protein sequence ID" value="GHO85201.1"/>
    <property type="molecule type" value="Genomic_DNA"/>
</dbReference>
<keyword evidence="5" id="KW-1185">Reference proteome</keyword>
<dbReference type="Pfam" id="PF00072">
    <property type="entry name" value="Response_reg"/>
    <property type="match status" value="1"/>
</dbReference>
<gene>
    <name evidence="4" type="ORF">KSZ_32070</name>
</gene>
<sequence length="122" mass="14128">MMSKSILIIEYSQDVRTFLQHDLQHNEGYEVLAVGDIKSGYEKLMLKRQSYDVILLGLLRTQGLELIRILKEHDEHLLKSIIAMSASDMALLEARRLGVRHLIRKPFDLQAFYNLISSSHTF</sequence>
<evidence type="ECO:0000259" key="3">
    <source>
        <dbReference type="PROSITE" id="PS50110"/>
    </source>
</evidence>
<feature type="domain" description="Response regulatory" evidence="3">
    <location>
        <begin position="5"/>
        <end position="120"/>
    </location>
</feature>
<evidence type="ECO:0000313" key="4">
    <source>
        <dbReference type="EMBL" id="GHO85201.1"/>
    </source>
</evidence>
<dbReference type="SUPFAM" id="SSF52172">
    <property type="entry name" value="CheY-like"/>
    <property type="match status" value="1"/>
</dbReference>
<organism evidence="4 5">
    <name type="scientific">Dictyobacter formicarum</name>
    <dbReference type="NCBI Taxonomy" id="2778368"/>
    <lineage>
        <taxon>Bacteria</taxon>
        <taxon>Bacillati</taxon>
        <taxon>Chloroflexota</taxon>
        <taxon>Ktedonobacteria</taxon>
        <taxon>Ktedonobacterales</taxon>
        <taxon>Dictyobacteraceae</taxon>
        <taxon>Dictyobacter</taxon>
    </lineage>
</organism>
<dbReference type="InterPro" id="IPR050595">
    <property type="entry name" value="Bact_response_regulator"/>
</dbReference>
<keyword evidence="1" id="KW-0597">Phosphoprotein</keyword>
<evidence type="ECO:0000256" key="2">
    <source>
        <dbReference type="PROSITE-ProRule" id="PRU00169"/>
    </source>
</evidence>
<dbReference type="Proteomes" id="UP000635565">
    <property type="component" value="Unassembled WGS sequence"/>
</dbReference>
<comment type="caution">
    <text evidence="2">Lacks conserved residue(s) required for the propagation of feature annotation.</text>
</comment>
<dbReference type="Gene3D" id="3.40.50.2300">
    <property type="match status" value="1"/>
</dbReference>